<protein>
    <submittedName>
        <fullName evidence="1">Uncharacterized protein</fullName>
    </submittedName>
</protein>
<keyword evidence="2" id="KW-1185">Reference proteome</keyword>
<evidence type="ECO:0000313" key="2">
    <source>
        <dbReference type="Proteomes" id="UP001347796"/>
    </source>
</evidence>
<organism evidence="1 2">
    <name type="scientific">Patella caerulea</name>
    <name type="common">Rayed Mediterranean limpet</name>
    <dbReference type="NCBI Taxonomy" id="87958"/>
    <lineage>
        <taxon>Eukaryota</taxon>
        <taxon>Metazoa</taxon>
        <taxon>Spiralia</taxon>
        <taxon>Lophotrochozoa</taxon>
        <taxon>Mollusca</taxon>
        <taxon>Gastropoda</taxon>
        <taxon>Patellogastropoda</taxon>
        <taxon>Patelloidea</taxon>
        <taxon>Patellidae</taxon>
        <taxon>Patella</taxon>
    </lineage>
</organism>
<dbReference type="Proteomes" id="UP001347796">
    <property type="component" value="Unassembled WGS sequence"/>
</dbReference>
<proteinExistence type="predicted"/>
<name>A0AAN8JHC5_PATCE</name>
<comment type="caution">
    <text evidence="1">The sequence shown here is derived from an EMBL/GenBank/DDBJ whole genome shotgun (WGS) entry which is preliminary data.</text>
</comment>
<accession>A0AAN8JHC5</accession>
<reference evidence="1 2" key="1">
    <citation type="submission" date="2024-01" db="EMBL/GenBank/DDBJ databases">
        <title>The genome of the rayed Mediterranean limpet Patella caerulea (Linnaeus, 1758).</title>
        <authorList>
            <person name="Anh-Thu Weber A."/>
            <person name="Halstead-Nussloch G."/>
        </authorList>
    </citation>
    <scope>NUCLEOTIDE SEQUENCE [LARGE SCALE GENOMIC DNA]</scope>
    <source>
        <strain evidence="1">AATW-2023a</strain>
        <tissue evidence="1">Whole specimen</tissue>
    </source>
</reference>
<evidence type="ECO:0000313" key="1">
    <source>
        <dbReference type="EMBL" id="KAK6174098.1"/>
    </source>
</evidence>
<dbReference type="AlphaFoldDB" id="A0AAN8JHC5"/>
<dbReference type="EMBL" id="JAZGQO010000011">
    <property type="protein sequence ID" value="KAK6174098.1"/>
    <property type="molecule type" value="Genomic_DNA"/>
</dbReference>
<sequence length="92" mass="10032">MVPQSTRRLSDVFIQSTQITLLQFPRPLDDDVIGSNQNFVGQSVKQADVSCQGENGDSIDPSNNFPSIFLVPGETDLGLDQYNSDSEGGQRV</sequence>
<gene>
    <name evidence="1" type="ORF">SNE40_017438</name>
</gene>